<comment type="caution">
    <text evidence="12">The sequence shown here is derived from an EMBL/GenBank/DDBJ whole genome shotgun (WGS) entry which is preliminary data.</text>
</comment>
<dbReference type="SMART" id="SM00387">
    <property type="entry name" value="HATPase_c"/>
    <property type="match status" value="1"/>
</dbReference>
<dbReference type="SUPFAM" id="SSF47384">
    <property type="entry name" value="Homodimeric domain of signal transducing histidine kinase"/>
    <property type="match status" value="1"/>
</dbReference>
<evidence type="ECO:0000256" key="3">
    <source>
        <dbReference type="ARBA" id="ARBA00022553"/>
    </source>
</evidence>
<dbReference type="PROSITE" id="PS50109">
    <property type="entry name" value="HIS_KIN"/>
    <property type="match status" value="1"/>
</dbReference>
<keyword evidence="13" id="KW-1185">Reference proteome</keyword>
<proteinExistence type="predicted"/>
<evidence type="ECO:0000256" key="4">
    <source>
        <dbReference type="ARBA" id="ARBA00022679"/>
    </source>
</evidence>
<keyword evidence="4" id="KW-0808">Transferase</keyword>
<feature type="transmembrane region" description="Helical" evidence="10">
    <location>
        <begin position="70"/>
        <end position="91"/>
    </location>
</feature>
<evidence type="ECO:0000256" key="9">
    <source>
        <dbReference type="SAM" id="MobiDB-lite"/>
    </source>
</evidence>
<feature type="transmembrane region" description="Helical" evidence="10">
    <location>
        <begin position="44"/>
        <end position="64"/>
    </location>
</feature>
<keyword evidence="7" id="KW-0067">ATP-binding</keyword>
<feature type="region of interest" description="Disordered" evidence="9">
    <location>
        <begin position="1"/>
        <end position="27"/>
    </location>
</feature>
<accession>A0ABS5F6I7</accession>
<keyword evidence="3" id="KW-0597">Phosphoprotein</keyword>
<evidence type="ECO:0000256" key="6">
    <source>
        <dbReference type="ARBA" id="ARBA00022777"/>
    </source>
</evidence>
<dbReference type="Pfam" id="PF00512">
    <property type="entry name" value="HisKA"/>
    <property type="match status" value="1"/>
</dbReference>
<dbReference type="Proteomes" id="UP001196870">
    <property type="component" value="Unassembled WGS sequence"/>
</dbReference>
<keyword evidence="8" id="KW-0902">Two-component regulatory system</keyword>
<dbReference type="EC" id="2.7.13.3" evidence="2"/>
<evidence type="ECO:0000313" key="13">
    <source>
        <dbReference type="Proteomes" id="UP001196870"/>
    </source>
</evidence>
<keyword evidence="10" id="KW-0472">Membrane</keyword>
<dbReference type="Gene3D" id="1.10.287.130">
    <property type="match status" value="1"/>
</dbReference>
<dbReference type="Gene3D" id="3.30.450.20">
    <property type="entry name" value="PAS domain"/>
    <property type="match status" value="1"/>
</dbReference>
<feature type="domain" description="Histidine kinase" evidence="11">
    <location>
        <begin position="256"/>
        <end position="473"/>
    </location>
</feature>
<dbReference type="InterPro" id="IPR005467">
    <property type="entry name" value="His_kinase_dom"/>
</dbReference>
<dbReference type="InterPro" id="IPR003661">
    <property type="entry name" value="HisK_dim/P_dom"/>
</dbReference>
<keyword evidence="10" id="KW-1133">Transmembrane helix</keyword>
<organism evidence="12 13">
    <name type="scientific">Plastoroseomonas hellenica</name>
    <dbReference type="NCBI Taxonomy" id="2687306"/>
    <lineage>
        <taxon>Bacteria</taxon>
        <taxon>Pseudomonadati</taxon>
        <taxon>Pseudomonadota</taxon>
        <taxon>Alphaproteobacteria</taxon>
        <taxon>Acetobacterales</taxon>
        <taxon>Acetobacteraceae</taxon>
        <taxon>Plastoroseomonas</taxon>
    </lineage>
</organism>
<evidence type="ECO:0000256" key="8">
    <source>
        <dbReference type="ARBA" id="ARBA00023012"/>
    </source>
</evidence>
<protein>
    <recommendedName>
        <fullName evidence="2">histidine kinase</fullName>
        <ecNumber evidence="2">2.7.13.3</ecNumber>
    </recommendedName>
</protein>
<evidence type="ECO:0000256" key="10">
    <source>
        <dbReference type="SAM" id="Phobius"/>
    </source>
</evidence>
<dbReference type="Pfam" id="PF02518">
    <property type="entry name" value="HATPase_c"/>
    <property type="match status" value="1"/>
</dbReference>
<sequence>MNYRQLSEHSSEPSDRQPAPRHILPITSSPGVVLHDDGGLKARVVGSAAVSLALIVFTTMIPAWASPPRWGHALLIGVGLLPILLAGHWIFAALRAARGATSAADMARVDAGRARLVAEGLLGELPGAAYRGDLLADGTFVCGFRTAGAERLTGFSPMELAAPGAWQSRIAPASRQDYAAFLGALFADGEAQVEYAFIRADGREGWFLDRARIVGQAGRGCVLVAGQVLDVTRERALAAQSAQAAKLATLGEMSASLAHELAQPLSVMLFSAETARDALEEQDSEAAALARDQLDRIMRQIGRTRTIATHLRDFGRSDPGPEEAVDLAAALDGAMVLAGPALARAGVVVDAALPATLPKLRGQRLMIEQILVNLMLNARDAMRETPEGRRRLEIEAQPRDGQVELRVRDTGSGLPPGAGARIFEPFFTTKPLGQGTGLGLSICHGIMRRSGGSIRAENADPGAVMILNFQKAPVVGSQGPLGALPIANAS</sequence>
<evidence type="ECO:0000313" key="12">
    <source>
        <dbReference type="EMBL" id="MBR0668173.1"/>
    </source>
</evidence>
<dbReference type="RefSeq" id="WP_211855951.1">
    <property type="nucleotide sequence ID" value="NZ_JAAGBB010000050.1"/>
</dbReference>
<comment type="catalytic activity">
    <reaction evidence="1">
        <text>ATP + protein L-histidine = ADP + protein N-phospho-L-histidine.</text>
        <dbReference type="EC" id="2.7.13.3"/>
    </reaction>
</comment>
<dbReference type="CDD" id="cd00082">
    <property type="entry name" value="HisKA"/>
    <property type="match status" value="1"/>
</dbReference>
<feature type="compositionally biased region" description="Basic and acidic residues" evidence="9">
    <location>
        <begin position="1"/>
        <end position="15"/>
    </location>
</feature>
<evidence type="ECO:0000256" key="7">
    <source>
        <dbReference type="ARBA" id="ARBA00022840"/>
    </source>
</evidence>
<dbReference type="PRINTS" id="PR00344">
    <property type="entry name" value="BCTRLSENSOR"/>
</dbReference>
<evidence type="ECO:0000256" key="1">
    <source>
        <dbReference type="ARBA" id="ARBA00000085"/>
    </source>
</evidence>
<dbReference type="InterPro" id="IPR035965">
    <property type="entry name" value="PAS-like_dom_sf"/>
</dbReference>
<dbReference type="PANTHER" id="PTHR43065">
    <property type="entry name" value="SENSOR HISTIDINE KINASE"/>
    <property type="match status" value="1"/>
</dbReference>
<evidence type="ECO:0000256" key="2">
    <source>
        <dbReference type="ARBA" id="ARBA00012438"/>
    </source>
</evidence>
<dbReference type="PANTHER" id="PTHR43065:SF46">
    <property type="entry name" value="C4-DICARBOXYLATE TRANSPORT SENSOR PROTEIN DCTB"/>
    <property type="match status" value="1"/>
</dbReference>
<dbReference type="Pfam" id="PF08447">
    <property type="entry name" value="PAS_3"/>
    <property type="match status" value="1"/>
</dbReference>
<name>A0ABS5F6I7_9PROT</name>
<dbReference type="SMART" id="SM00388">
    <property type="entry name" value="HisKA"/>
    <property type="match status" value="1"/>
</dbReference>
<dbReference type="SUPFAM" id="SSF55785">
    <property type="entry name" value="PYP-like sensor domain (PAS domain)"/>
    <property type="match status" value="1"/>
</dbReference>
<keyword evidence="5" id="KW-0547">Nucleotide-binding</keyword>
<keyword evidence="6" id="KW-0418">Kinase</keyword>
<dbReference type="InterPro" id="IPR013655">
    <property type="entry name" value="PAS_fold_3"/>
</dbReference>
<reference evidence="13" key="1">
    <citation type="journal article" date="2021" name="Syst. Appl. Microbiol.">
        <title>Roseomonas hellenica sp. nov., isolated from roots of wild-growing Alkanna tinctoria.</title>
        <authorList>
            <person name="Rat A."/>
            <person name="Naranjo H.D."/>
            <person name="Lebbe L."/>
            <person name="Cnockaert M."/>
            <person name="Krigas N."/>
            <person name="Grigoriadou K."/>
            <person name="Maloupa E."/>
            <person name="Willems A."/>
        </authorList>
    </citation>
    <scope>NUCLEOTIDE SEQUENCE [LARGE SCALE GENOMIC DNA]</scope>
    <source>
        <strain evidence="13">LMG 31523</strain>
    </source>
</reference>
<dbReference type="EMBL" id="JAAGBB010000050">
    <property type="protein sequence ID" value="MBR0668173.1"/>
    <property type="molecule type" value="Genomic_DNA"/>
</dbReference>
<evidence type="ECO:0000259" key="11">
    <source>
        <dbReference type="PROSITE" id="PS50109"/>
    </source>
</evidence>
<keyword evidence="10" id="KW-0812">Transmembrane</keyword>
<gene>
    <name evidence="12" type="ORF">GXW71_27715</name>
</gene>
<evidence type="ECO:0000256" key="5">
    <source>
        <dbReference type="ARBA" id="ARBA00022741"/>
    </source>
</evidence>
<dbReference type="InterPro" id="IPR036097">
    <property type="entry name" value="HisK_dim/P_sf"/>
</dbReference>
<dbReference type="InterPro" id="IPR003594">
    <property type="entry name" value="HATPase_dom"/>
</dbReference>
<dbReference type="InterPro" id="IPR036890">
    <property type="entry name" value="HATPase_C_sf"/>
</dbReference>
<dbReference type="Gene3D" id="3.30.565.10">
    <property type="entry name" value="Histidine kinase-like ATPase, C-terminal domain"/>
    <property type="match status" value="1"/>
</dbReference>
<dbReference type="InterPro" id="IPR004358">
    <property type="entry name" value="Sig_transdc_His_kin-like_C"/>
</dbReference>
<dbReference type="SUPFAM" id="SSF55874">
    <property type="entry name" value="ATPase domain of HSP90 chaperone/DNA topoisomerase II/histidine kinase"/>
    <property type="match status" value="1"/>
</dbReference>